<evidence type="ECO:0000256" key="6">
    <source>
        <dbReference type="ARBA" id="ARBA00022925"/>
    </source>
</evidence>
<evidence type="ECO:0000256" key="8">
    <source>
        <dbReference type="ARBA" id="ARBA00022991"/>
    </source>
</evidence>
<dbReference type="PRINTS" id="PR00237">
    <property type="entry name" value="GPCRRHODOPSN"/>
</dbReference>
<evidence type="ECO:0000259" key="17">
    <source>
        <dbReference type="PROSITE" id="PS50262"/>
    </source>
</evidence>
<dbReference type="GO" id="GO:0016020">
    <property type="term" value="C:membrane"/>
    <property type="evidence" value="ECO:0007669"/>
    <property type="project" value="UniProtKB-SubCell"/>
</dbReference>
<comment type="subcellular location">
    <subcellularLocation>
        <location evidence="1">Membrane</location>
        <topology evidence="1">Multi-pass membrane protein</topology>
    </subcellularLocation>
</comment>
<dbReference type="PROSITE" id="PS00238">
    <property type="entry name" value="OPSIN"/>
    <property type="match status" value="1"/>
</dbReference>
<evidence type="ECO:0000256" key="5">
    <source>
        <dbReference type="ARBA" id="ARBA00022692"/>
    </source>
</evidence>
<feature type="transmembrane region" description="Helical" evidence="16">
    <location>
        <begin position="161"/>
        <end position="179"/>
    </location>
</feature>
<dbReference type="InterPro" id="IPR050125">
    <property type="entry name" value="GPCR_opsins"/>
</dbReference>
<keyword evidence="14" id="KW-0844">Vision</keyword>
<comment type="caution">
    <text evidence="18">The sequence shown here is derived from an EMBL/GenBank/DDBJ whole genome shotgun (WGS) entry which is preliminary data.</text>
</comment>
<dbReference type="Gene3D" id="1.20.1070.10">
    <property type="entry name" value="Rhodopsin 7-helix transmembrane proteins"/>
    <property type="match status" value="1"/>
</dbReference>
<evidence type="ECO:0000256" key="4">
    <source>
        <dbReference type="ARBA" id="ARBA00022606"/>
    </source>
</evidence>
<dbReference type="EMBL" id="JAACXV010000406">
    <property type="protein sequence ID" value="KAF7278134.1"/>
    <property type="molecule type" value="Genomic_DNA"/>
</dbReference>
<dbReference type="AlphaFoldDB" id="A0A834IEA2"/>
<dbReference type="GO" id="GO:0009881">
    <property type="term" value="F:photoreceptor activity"/>
    <property type="evidence" value="ECO:0007669"/>
    <property type="project" value="UniProtKB-KW"/>
</dbReference>
<dbReference type="InterPro" id="IPR017452">
    <property type="entry name" value="GPCR_Rhodpsn_7TM"/>
</dbReference>
<keyword evidence="4" id="KW-0716">Sensory transduction</keyword>
<dbReference type="OrthoDB" id="10015560at2759"/>
<proteinExistence type="inferred from homology"/>
<evidence type="ECO:0000256" key="9">
    <source>
        <dbReference type="ARBA" id="ARBA00023040"/>
    </source>
</evidence>
<evidence type="ECO:0000256" key="10">
    <source>
        <dbReference type="ARBA" id="ARBA00023136"/>
    </source>
</evidence>
<reference evidence="18" key="1">
    <citation type="submission" date="2020-08" db="EMBL/GenBank/DDBJ databases">
        <title>Genome sequencing and assembly of the red palm weevil Rhynchophorus ferrugineus.</title>
        <authorList>
            <person name="Dias G.B."/>
            <person name="Bergman C.M."/>
            <person name="Manee M."/>
        </authorList>
    </citation>
    <scope>NUCLEOTIDE SEQUENCE</scope>
    <source>
        <strain evidence="18">AA-2017</strain>
        <tissue evidence="18">Whole larva</tissue>
    </source>
</reference>
<dbReference type="PROSITE" id="PS00237">
    <property type="entry name" value="G_PROTEIN_RECEP_F1_1"/>
    <property type="match status" value="1"/>
</dbReference>
<keyword evidence="5 15" id="KW-0812">Transmembrane</keyword>
<keyword evidence="6" id="KW-0681">Retinal protein</keyword>
<comment type="similarity">
    <text evidence="2 15">Belongs to the G-protein coupled receptor 1 family.</text>
</comment>
<dbReference type="GO" id="GO:0004930">
    <property type="term" value="F:G protein-coupled receptor activity"/>
    <property type="evidence" value="ECO:0007669"/>
    <property type="project" value="UniProtKB-KW"/>
</dbReference>
<keyword evidence="13 15" id="KW-0807">Transducer</keyword>
<organism evidence="18 19">
    <name type="scientific">Rhynchophorus ferrugineus</name>
    <name type="common">Red palm weevil</name>
    <name type="synonym">Curculio ferrugineus</name>
    <dbReference type="NCBI Taxonomy" id="354439"/>
    <lineage>
        <taxon>Eukaryota</taxon>
        <taxon>Metazoa</taxon>
        <taxon>Ecdysozoa</taxon>
        <taxon>Arthropoda</taxon>
        <taxon>Hexapoda</taxon>
        <taxon>Insecta</taxon>
        <taxon>Pterygota</taxon>
        <taxon>Neoptera</taxon>
        <taxon>Endopterygota</taxon>
        <taxon>Coleoptera</taxon>
        <taxon>Polyphaga</taxon>
        <taxon>Cucujiformia</taxon>
        <taxon>Curculionidae</taxon>
        <taxon>Dryophthorinae</taxon>
        <taxon>Rhynchophorus</taxon>
    </lineage>
</organism>
<keyword evidence="12" id="KW-0325">Glycoprotein</keyword>
<evidence type="ECO:0000256" key="15">
    <source>
        <dbReference type="RuleBase" id="RU000688"/>
    </source>
</evidence>
<feature type="transmembrane region" description="Helical" evidence="16">
    <location>
        <begin position="263"/>
        <end position="283"/>
    </location>
</feature>
<evidence type="ECO:0000256" key="1">
    <source>
        <dbReference type="ARBA" id="ARBA00004141"/>
    </source>
</evidence>
<keyword evidence="3" id="KW-0600">Photoreceptor protein</keyword>
<keyword evidence="11 15" id="KW-0675">Receptor</keyword>
<evidence type="ECO:0000256" key="11">
    <source>
        <dbReference type="ARBA" id="ARBA00023170"/>
    </source>
</evidence>
<feature type="domain" description="G-protein coupled receptors family 1 profile" evidence="17">
    <location>
        <begin position="62"/>
        <end position="321"/>
    </location>
</feature>
<feature type="transmembrane region" description="Helical" evidence="16">
    <location>
        <begin position="208"/>
        <end position="230"/>
    </location>
</feature>
<dbReference type="GO" id="GO:0007601">
    <property type="term" value="P:visual perception"/>
    <property type="evidence" value="ECO:0007669"/>
    <property type="project" value="UniProtKB-KW"/>
</dbReference>
<dbReference type="GO" id="GO:0007602">
    <property type="term" value="P:phototransduction"/>
    <property type="evidence" value="ECO:0007669"/>
    <property type="project" value="UniProtKB-KW"/>
</dbReference>
<name>A0A834IEA2_RHYFE</name>
<gene>
    <name evidence="18" type="ORF">GWI33_008751</name>
</gene>
<dbReference type="InterPro" id="IPR027430">
    <property type="entry name" value="Retinal_BS"/>
</dbReference>
<dbReference type="SMART" id="SM01381">
    <property type="entry name" value="7TM_GPCR_Srsx"/>
    <property type="match status" value="1"/>
</dbReference>
<evidence type="ECO:0000313" key="19">
    <source>
        <dbReference type="Proteomes" id="UP000625711"/>
    </source>
</evidence>
<feature type="transmembrane region" description="Helical" evidence="16">
    <location>
        <begin position="119"/>
        <end position="140"/>
    </location>
</feature>
<evidence type="ECO:0000256" key="2">
    <source>
        <dbReference type="ARBA" id="ARBA00010663"/>
    </source>
</evidence>
<dbReference type="InterPro" id="IPR000276">
    <property type="entry name" value="GPCR_Rhodpsn"/>
</dbReference>
<dbReference type="Proteomes" id="UP000625711">
    <property type="component" value="Unassembled WGS sequence"/>
</dbReference>
<dbReference type="PROSITE" id="PS50262">
    <property type="entry name" value="G_PROTEIN_RECEP_F1_2"/>
    <property type="match status" value="1"/>
</dbReference>
<evidence type="ECO:0000256" key="3">
    <source>
        <dbReference type="ARBA" id="ARBA00022543"/>
    </source>
</evidence>
<dbReference type="Pfam" id="PF00001">
    <property type="entry name" value="7tm_1"/>
    <property type="match status" value="1"/>
</dbReference>
<feature type="transmembrane region" description="Helical" evidence="16">
    <location>
        <begin position="45"/>
        <end position="71"/>
    </location>
</feature>
<dbReference type="SUPFAM" id="SSF81321">
    <property type="entry name" value="Family A G protein-coupled receptor-like"/>
    <property type="match status" value="1"/>
</dbReference>
<protein>
    <recommendedName>
        <fullName evidence="17">G-protein coupled receptors family 1 profile domain-containing protein</fullName>
    </recommendedName>
</protein>
<sequence>MEALIGAFKSKWNVNEWNKGWFFEENIYDINTHWMKFDPPKRSSFTILAVMYTFIMIIGFTGNLVVILLFVRNKSLRTSANTLIVNLAVSDGLMMCEMPLLIYNSCHSGPVLGNIACRIYGFIGGLSGTVSIVTLASISFDRYFVITYPLRRKFTKIRIRASVICAWVYGLTFSSIQLFDIGFGKYQYEGYLVSCSFDYLTESRPTKIFIMVFFVAAWVIPFNLITFCYLRILHVVKRRPFGSHPKRESFRHTKEELQRKQDVKLATIVLGVIFLWTLSWTPYSVISLFGITGRKDLITPVSSMIPALFCKTASAIDPYVYAVSHPKFREHLVKMFTGTRPRQQKIWSCELTKSTRVQDLANNDNVEEELIDVEVNVDDTDRVQYRNTAKQDIEFTRQQSSNALMICFRPSFSNRTSSLRRISRTLSAKTAHKSRSGDE</sequence>
<evidence type="ECO:0000256" key="12">
    <source>
        <dbReference type="ARBA" id="ARBA00023180"/>
    </source>
</evidence>
<accession>A0A834IEA2</accession>
<evidence type="ECO:0000256" key="16">
    <source>
        <dbReference type="SAM" id="Phobius"/>
    </source>
</evidence>
<keyword evidence="9 15" id="KW-0297">G-protein coupled receptor</keyword>
<keyword evidence="8" id="KW-0157">Chromophore</keyword>
<evidence type="ECO:0000313" key="18">
    <source>
        <dbReference type="EMBL" id="KAF7278134.1"/>
    </source>
</evidence>
<feature type="transmembrane region" description="Helical" evidence="16">
    <location>
        <begin position="83"/>
        <end position="103"/>
    </location>
</feature>
<keyword evidence="19" id="KW-1185">Reference proteome</keyword>
<evidence type="ECO:0000256" key="7">
    <source>
        <dbReference type="ARBA" id="ARBA00022989"/>
    </source>
</evidence>
<dbReference type="PANTHER" id="PTHR24240">
    <property type="entry name" value="OPSIN"/>
    <property type="match status" value="1"/>
</dbReference>
<evidence type="ECO:0000256" key="13">
    <source>
        <dbReference type="ARBA" id="ARBA00023224"/>
    </source>
</evidence>
<keyword evidence="7 16" id="KW-1133">Transmembrane helix</keyword>
<evidence type="ECO:0000256" key="14">
    <source>
        <dbReference type="ARBA" id="ARBA00023305"/>
    </source>
</evidence>
<keyword evidence="10 16" id="KW-0472">Membrane</keyword>